<dbReference type="InterPro" id="IPR006644">
    <property type="entry name" value="Cadg"/>
</dbReference>
<evidence type="ECO:0000256" key="3">
    <source>
        <dbReference type="SAM" id="SignalP"/>
    </source>
</evidence>
<feature type="region of interest" description="Disordered" evidence="1">
    <location>
        <begin position="793"/>
        <end position="825"/>
    </location>
</feature>
<evidence type="ECO:0000313" key="6">
    <source>
        <dbReference type="Proteomes" id="UP001150062"/>
    </source>
</evidence>
<comment type="caution">
    <text evidence="5">The sequence shown here is derived from an EMBL/GenBank/DDBJ whole genome shotgun (WGS) entry which is preliminary data.</text>
</comment>
<dbReference type="Gene3D" id="2.60.40.10">
    <property type="entry name" value="Immunoglobulins"/>
    <property type="match status" value="3"/>
</dbReference>
<protein>
    <submittedName>
        <fullName evidence="5">Myelin p0 related</fullName>
    </submittedName>
</protein>
<evidence type="ECO:0000259" key="4">
    <source>
        <dbReference type="SMART" id="SM00736"/>
    </source>
</evidence>
<dbReference type="SUPFAM" id="SSF49313">
    <property type="entry name" value="Cadherin-like"/>
    <property type="match status" value="2"/>
</dbReference>
<keyword evidence="2" id="KW-0812">Transmembrane</keyword>
<feature type="domain" description="Dystroglycan-type cadherin-like" evidence="4">
    <location>
        <begin position="466"/>
        <end position="570"/>
    </location>
</feature>
<accession>A0ABQ8ZCT1</accession>
<organism evidence="5 6">
    <name type="scientific">Anaeramoeba flamelloides</name>
    <dbReference type="NCBI Taxonomy" id="1746091"/>
    <lineage>
        <taxon>Eukaryota</taxon>
        <taxon>Metamonada</taxon>
        <taxon>Anaeramoebidae</taxon>
        <taxon>Anaeramoeba</taxon>
    </lineage>
</organism>
<feature type="chain" id="PRO_5046575772" evidence="3">
    <location>
        <begin position="30"/>
        <end position="912"/>
    </location>
</feature>
<evidence type="ECO:0000256" key="2">
    <source>
        <dbReference type="SAM" id="Phobius"/>
    </source>
</evidence>
<keyword evidence="3" id="KW-0732">Signal</keyword>
<dbReference type="Proteomes" id="UP001150062">
    <property type="component" value="Unassembled WGS sequence"/>
</dbReference>
<feature type="compositionally biased region" description="Acidic residues" evidence="1">
    <location>
        <begin position="796"/>
        <end position="821"/>
    </location>
</feature>
<name>A0ABQ8ZCT1_9EUKA</name>
<proteinExistence type="predicted"/>
<keyword evidence="6" id="KW-1185">Reference proteome</keyword>
<evidence type="ECO:0000313" key="5">
    <source>
        <dbReference type="EMBL" id="KAJ6254720.1"/>
    </source>
</evidence>
<dbReference type="Pfam" id="PF05345">
    <property type="entry name" value="He_PIG"/>
    <property type="match status" value="1"/>
</dbReference>
<dbReference type="InterPro" id="IPR013783">
    <property type="entry name" value="Ig-like_fold"/>
</dbReference>
<feature type="signal peptide" evidence="3">
    <location>
        <begin position="1"/>
        <end position="29"/>
    </location>
</feature>
<dbReference type="InterPro" id="IPR015919">
    <property type="entry name" value="Cadherin-like_sf"/>
</dbReference>
<keyword evidence="2" id="KW-1133">Transmembrane helix</keyword>
<reference evidence="5" key="1">
    <citation type="submission" date="2022-08" db="EMBL/GenBank/DDBJ databases">
        <title>Novel sulfate-reducing endosymbionts in the free-living metamonad Anaeramoeba.</title>
        <authorList>
            <person name="Jerlstrom-Hultqvist J."/>
            <person name="Cepicka I."/>
            <person name="Gallot-Lavallee L."/>
            <person name="Salas-Leiva D."/>
            <person name="Curtis B.A."/>
            <person name="Zahonova K."/>
            <person name="Pipaliya S."/>
            <person name="Dacks J."/>
            <person name="Roger A.J."/>
        </authorList>
    </citation>
    <scope>NUCLEOTIDE SEQUENCE</scope>
    <source>
        <strain evidence="5">Schooner1</strain>
    </source>
</reference>
<keyword evidence="2" id="KW-0472">Membrane</keyword>
<feature type="domain" description="Dystroglycan-type cadherin-like" evidence="4">
    <location>
        <begin position="693"/>
        <end position="795"/>
    </location>
</feature>
<sequence>MNKFSLPKILTFVPFLILISILLLPKIFATEENICPHVAFGDEYLVNNSTSGGQSYPSIASIGYQNEKYVIVWSNSGGYSTMSPSSPKQKQQNQEILNGEKDDYGIHAQIFNSSDDSKIGNEFQVNNYTNSYQMEPVIASIGTNNERFVVAWISDGQDGSDMGVFAQIFNSSDGTKIGNEFAVNNYTHSKQSEPKIASIGTNNEKFVIVWESYGQDGAESGVFAQMYNSSDGSLIGKEFLVNNHTQNNQGEPSIASIGNNNEKFVITWHSKGQDGSEYGVFAQMYNSSNGSRIGLEFLVNNYTTINQNGPSIASIGNNNEKFVITWASEEQDGSDYGIFAQMFNSSDGSTIGLEFLVNNYTTTNQFEPRIASIGNNNEKFVITWHSQGQDGSYYGIFAQMFNSSDGSTIGLEFQVNTYTTSYQIEPSIESIGNINEKFVITWQSYGQDGSGNGIYAKKYQLSSEPEINKQIPQTQYYENKNSFNYQFSNDTFQNSNNAIGSSVNLIYEAQLSNGNDLPNGLYFDSDQRKFSGNVSVEDSCQNFEIEIFAINQCDQYTSQTFTLLSSNEMPQIKNPIPDQVLGYGNDDYSDYQFQIPEDSFFDNEENELDLNYEAKLFVENNQEEEDEDDDDQEQDIPEWLIFNEDTKTFTINEDYQLTRNDMGNYTIKVFAIDYCSLNNSQSFIFEIKNDSPYLNKPINDLERNSDDGDDIFIYIFEEDTFVDPNNDQLSYTIYFNEIEDYLPCWIKFIEKKRKFIFDVESADAGNHTIKIQASDDYCDTFDEFNLRVIKKSSADTDNDGDENDTNNDEDDSAPNDDDNNNNDEKNNIDIGTIIAYSINGFILLIIIISIIILFKKKKSGDFLFNSPRKKSDININIDENKSDDIIMSGGQDIEMTTSNNNNQEIDNNDDNI</sequence>
<dbReference type="EMBL" id="JAOAOG010000017">
    <property type="protein sequence ID" value="KAJ6254720.1"/>
    <property type="molecule type" value="Genomic_DNA"/>
</dbReference>
<feature type="transmembrane region" description="Helical" evidence="2">
    <location>
        <begin position="833"/>
        <end position="854"/>
    </location>
</feature>
<dbReference type="SMART" id="SM00736">
    <property type="entry name" value="CADG"/>
    <property type="match status" value="2"/>
</dbReference>
<evidence type="ECO:0000256" key="1">
    <source>
        <dbReference type="SAM" id="MobiDB-lite"/>
    </source>
</evidence>
<gene>
    <name evidence="5" type="ORF">M0813_12029</name>
</gene>